<evidence type="ECO:0000313" key="2">
    <source>
        <dbReference type="EMBL" id="HET97193.1"/>
    </source>
</evidence>
<dbReference type="CDD" id="cd01045">
    <property type="entry name" value="Ferritin_like_AB"/>
    <property type="match status" value="1"/>
</dbReference>
<name>A0A7C2XN54_9BACT</name>
<feature type="domain" description="Rhodanese" evidence="1">
    <location>
        <begin position="26"/>
        <end position="111"/>
    </location>
</feature>
<dbReference type="InterPro" id="IPR009078">
    <property type="entry name" value="Ferritin-like_SF"/>
</dbReference>
<gene>
    <name evidence="2" type="ORF">ENN98_00525</name>
</gene>
<reference evidence="2" key="1">
    <citation type="journal article" date="2020" name="mSystems">
        <title>Genome- and Community-Level Interaction Insights into Carbon Utilization and Element Cycling Functions of Hydrothermarchaeota in Hydrothermal Sediment.</title>
        <authorList>
            <person name="Zhou Z."/>
            <person name="Liu Y."/>
            <person name="Xu W."/>
            <person name="Pan J."/>
            <person name="Luo Z.H."/>
            <person name="Li M."/>
        </authorList>
    </citation>
    <scope>NUCLEOTIDE SEQUENCE [LARGE SCALE GENOMIC DNA]</scope>
    <source>
        <strain evidence="2">SpSt-1224</strain>
    </source>
</reference>
<dbReference type="SUPFAM" id="SSF47240">
    <property type="entry name" value="Ferritin-like"/>
    <property type="match status" value="1"/>
</dbReference>
<dbReference type="AlphaFoldDB" id="A0A7C2XN54"/>
<dbReference type="InterPro" id="IPR001763">
    <property type="entry name" value="Rhodanese-like_dom"/>
</dbReference>
<dbReference type="Pfam" id="PF00581">
    <property type="entry name" value="Rhodanese"/>
    <property type="match status" value="1"/>
</dbReference>
<organism evidence="2">
    <name type="scientific">Desulfurivibrio alkaliphilus</name>
    <dbReference type="NCBI Taxonomy" id="427923"/>
    <lineage>
        <taxon>Bacteria</taxon>
        <taxon>Pseudomonadati</taxon>
        <taxon>Thermodesulfobacteriota</taxon>
        <taxon>Desulfobulbia</taxon>
        <taxon>Desulfobulbales</taxon>
        <taxon>Desulfobulbaceae</taxon>
        <taxon>Desulfurivibrio</taxon>
    </lineage>
</organism>
<sequence length="271" mass="29772">MNWRKLFTPIANLSPAEARDYMDSHPADDFQLLDVRQPREYEEGHLPGARLIPIRELPDRLDELNPDQPVIAYCAVGGRSRAAAQLLSGQGFKEVYNLAGGIKAWEGERATGPFAAGLELLPAGAEYEQAAALAYAMEEGLRQFYLHLAGQAGESGFRSTWERLAALEEGHKARLLQEYCERTGHEVPPGREGELLEGGRRPDDTALAALLAAATPPELLAEAMGLETQALDLYLRLARHSEVAASRELFLALAAEEKQHLSLLAAELERH</sequence>
<dbReference type="InterPro" id="IPR001307">
    <property type="entry name" value="Thiosulphate_STrfase_CS"/>
</dbReference>
<dbReference type="EMBL" id="DSDS01000011">
    <property type="protein sequence ID" value="HET97193.1"/>
    <property type="molecule type" value="Genomic_DNA"/>
</dbReference>
<dbReference type="CDD" id="cd00158">
    <property type="entry name" value="RHOD"/>
    <property type="match status" value="1"/>
</dbReference>
<dbReference type="SUPFAM" id="SSF52821">
    <property type="entry name" value="Rhodanese/Cell cycle control phosphatase"/>
    <property type="match status" value="1"/>
</dbReference>
<comment type="caution">
    <text evidence="2">The sequence shown here is derived from an EMBL/GenBank/DDBJ whole genome shotgun (WGS) entry which is preliminary data.</text>
</comment>
<dbReference type="Gene3D" id="3.40.250.10">
    <property type="entry name" value="Rhodanese-like domain"/>
    <property type="match status" value="1"/>
</dbReference>
<dbReference type="InterPro" id="IPR036873">
    <property type="entry name" value="Rhodanese-like_dom_sf"/>
</dbReference>
<dbReference type="Gene3D" id="1.20.1260.10">
    <property type="match status" value="1"/>
</dbReference>
<dbReference type="PROSITE" id="PS50206">
    <property type="entry name" value="RHODANESE_3"/>
    <property type="match status" value="1"/>
</dbReference>
<dbReference type="PANTHER" id="PTHR43031:SF1">
    <property type="entry name" value="PYRIDINE NUCLEOTIDE-DISULPHIDE OXIDOREDUCTASE"/>
    <property type="match status" value="1"/>
</dbReference>
<evidence type="ECO:0000259" key="1">
    <source>
        <dbReference type="PROSITE" id="PS50206"/>
    </source>
</evidence>
<dbReference type="InterPro" id="IPR050229">
    <property type="entry name" value="GlpE_sulfurtransferase"/>
</dbReference>
<accession>A0A7C2XN54</accession>
<dbReference type="PROSITE" id="PS00380">
    <property type="entry name" value="RHODANESE_1"/>
    <property type="match status" value="1"/>
</dbReference>
<dbReference type="GO" id="GO:0004792">
    <property type="term" value="F:thiosulfate-cyanide sulfurtransferase activity"/>
    <property type="evidence" value="ECO:0007669"/>
    <property type="project" value="InterPro"/>
</dbReference>
<dbReference type="PANTHER" id="PTHR43031">
    <property type="entry name" value="FAD-DEPENDENT OXIDOREDUCTASE"/>
    <property type="match status" value="1"/>
</dbReference>
<dbReference type="Proteomes" id="UP000885986">
    <property type="component" value="Unassembled WGS sequence"/>
</dbReference>
<dbReference type="InterPro" id="IPR012347">
    <property type="entry name" value="Ferritin-like"/>
</dbReference>
<dbReference type="SMART" id="SM00450">
    <property type="entry name" value="RHOD"/>
    <property type="match status" value="1"/>
</dbReference>
<proteinExistence type="predicted"/>
<protein>
    <submittedName>
        <fullName evidence="2">Sulfurtransferase</fullName>
    </submittedName>
</protein>